<accession>A0A411MDP2</accession>
<gene>
    <name evidence="1" type="ORF">EXN22_04415</name>
</gene>
<evidence type="ECO:0000313" key="2">
    <source>
        <dbReference type="Proteomes" id="UP000291130"/>
    </source>
</evidence>
<evidence type="ECO:0000313" key="1">
    <source>
        <dbReference type="EMBL" id="QBF24972.1"/>
    </source>
</evidence>
<dbReference type="AlphaFoldDB" id="A0A411MDP2"/>
<keyword evidence="2" id="KW-1185">Reference proteome</keyword>
<protein>
    <submittedName>
        <fullName evidence="1">Uncharacterized protein</fullName>
    </submittedName>
</protein>
<dbReference type="KEGG" id="ptk:EXN22_04415"/>
<reference evidence="1 2" key="1">
    <citation type="submission" date="2019-02" db="EMBL/GenBank/DDBJ databases">
        <title>Complete genome sequence of Pseudomonas sp. SNU WT1 isolated from rainbow trout.</title>
        <authorList>
            <person name="Oh W.T."/>
            <person name="Park S.C."/>
        </authorList>
    </citation>
    <scope>NUCLEOTIDE SEQUENCE [LARGE SCALE GENOMIC DNA]</scope>
    <source>
        <strain evidence="1 2">SNU WT1</strain>
    </source>
</reference>
<sequence length="229" mass="24741">MNDTTEILSTNTAAVLEQSLMAFGAGMSLKSRTDVKNSYQFASLVASKLYDQEGQGEAWFKQFLKVLQDCGWVTARRSYEREFTSSKTLTVGAIAAKALSAVGTAVMGGAVGLALNKLAVNAMAKLGQVDQAQKLFDRNVKSKKTANIGLASCIETSEGEVVLAMSCMHSDASAKDLDVFVLEWNSSSAQFYTGTAALSFNKSVYERVRATIEEKLGERAINNVLDYEV</sequence>
<dbReference type="EMBL" id="CP035952">
    <property type="protein sequence ID" value="QBF24972.1"/>
    <property type="molecule type" value="Genomic_DNA"/>
</dbReference>
<dbReference type="Proteomes" id="UP000291130">
    <property type="component" value="Chromosome"/>
</dbReference>
<organism evidence="1 2">
    <name type="scientific">Pseudomonas tructae</name>
    <dbReference type="NCBI Taxonomy" id="2518644"/>
    <lineage>
        <taxon>Bacteria</taxon>
        <taxon>Pseudomonadati</taxon>
        <taxon>Pseudomonadota</taxon>
        <taxon>Gammaproteobacteria</taxon>
        <taxon>Pseudomonadales</taxon>
        <taxon>Pseudomonadaceae</taxon>
        <taxon>Pseudomonas</taxon>
    </lineage>
</organism>
<dbReference type="OrthoDB" id="6988253at2"/>
<proteinExistence type="predicted"/>
<dbReference type="RefSeq" id="WP_130262926.1">
    <property type="nucleotide sequence ID" value="NZ_CP035952.1"/>
</dbReference>
<name>A0A411MDP2_9PSED</name>